<evidence type="ECO:0000256" key="2">
    <source>
        <dbReference type="SAM" id="MobiDB-lite"/>
    </source>
</evidence>
<accession>A0AA37T2S2</accession>
<feature type="region of interest" description="Disordered" evidence="2">
    <location>
        <begin position="26"/>
        <end position="58"/>
    </location>
</feature>
<proteinExistence type="predicted"/>
<dbReference type="Gene3D" id="1.25.40.10">
    <property type="entry name" value="Tetratricopeptide repeat domain"/>
    <property type="match status" value="1"/>
</dbReference>
<dbReference type="AlphaFoldDB" id="A0AA37T2S2"/>
<dbReference type="InterPro" id="IPR032519">
    <property type="entry name" value="YbgF_tri"/>
</dbReference>
<name>A0AA37T2S2_9GAMM</name>
<dbReference type="SUPFAM" id="SSF48452">
    <property type="entry name" value="TPR-like"/>
    <property type="match status" value="1"/>
</dbReference>
<evidence type="ECO:0000259" key="4">
    <source>
        <dbReference type="Pfam" id="PF16331"/>
    </source>
</evidence>
<keyword evidence="1" id="KW-0802">TPR repeat</keyword>
<reference evidence="5 6" key="1">
    <citation type="journal article" date="2014" name="Int. J. Syst. Evol. Microbiol.">
        <title>Complete genome sequence of Corynebacterium casei LMG S-19264T (=DSM 44701T), isolated from a smear-ripened cheese.</title>
        <authorList>
            <consortium name="US DOE Joint Genome Institute (JGI-PGF)"/>
            <person name="Walter F."/>
            <person name="Albersmeier A."/>
            <person name="Kalinowski J."/>
            <person name="Ruckert C."/>
        </authorList>
    </citation>
    <scope>NUCLEOTIDE SEQUENCE [LARGE SCALE GENOMIC DNA]</scope>
    <source>
        <strain evidence="5 6">NBRC 110095</strain>
    </source>
</reference>
<evidence type="ECO:0000313" key="6">
    <source>
        <dbReference type="Proteomes" id="UP001156870"/>
    </source>
</evidence>
<sequence>MTLKMITVAIVATVFSVNVFSQARVFDSQPDSSSQERNPASATSYPTNQPPPPKPVNASTDLFYNFQLLQQEVLELRGLVEQQAFEIKRLKQQRLDDYMDLDRRVSDLSKSGMSPATRQSDRLNQATNLSSGAADLGTPSSLPSSMNNTAQPVIKEVSERYLYRQAIDLLLKKKDFDGASSLLSQYLNDFPDGLYAPNALYWLGEISLSKGQLAESQQWFSRLLSAHPDHSKVSDAKFKLAKVYHQSGDSSAAKSLLVELAEGNSNASSLAKEYLQVNFP</sequence>
<feature type="domain" description="YbgF trimerisation" evidence="4">
    <location>
        <begin position="60"/>
        <end position="112"/>
    </location>
</feature>
<dbReference type="Gene3D" id="1.20.5.110">
    <property type="match status" value="1"/>
</dbReference>
<keyword evidence="3" id="KW-0732">Signal</keyword>
<dbReference type="Pfam" id="PF16331">
    <property type="entry name" value="TolA_bind_tri"/>
    <property type="match status" value="1"/>
</dbReference>
<feature type="signal peptide" evidence="3">
    <location>
        <begin position="1"/>
        <end position="23"/>
    </location>
</feature>
<dbReference type="RefSeq" id="WP_232592062.1">
    <property type="nucleotide sequence ID" value="NZ_BSPD01000030.1"/>
</dbReference>
<feature type="region of interest" description="Disordered" evidence="2">
    <location>
        <begin position="107"/>
        <end position="148"/>
    </location>
</feature>
<feature type="chain" id="PRO_5041330907" evidence="3">
    <location>
        <begin position="24"/>
        <end position="280"/>
    </location>
</feature>
<protein>
    <submittedName>
        <fullName evidence="5">Tol-pal system protein YbgF</fullName>
    </submittedName>
</protein>
<dbReference type="PROSITE" id="PS50005">
    <property type="entry name" value="TPR"/>
    <property type="match status" value="1"/>
</dbReference>
<comment type="caution">
    <text evidence="5">The sequence shown here is derived from an EMBL/GenBank/DDBJ whole genome shotgun (WGS) entry which is preliminary data.</text>
</comment>
<dbReference type="GO" id="GO:0070206">
    <property type="term" value="P:protein trimerization"/>
    <property type="evidence" value="ECO:0007669"/>
    <property type="project" value="InterPro"/>
</dbReference>
<feature type="compositionally biased region" description="Polar residues" evidence="2">
    <location>
        <begin position="29"/>
        <end position="47"/>
    </location>
</feature>
<dbReference type="Proteomes" id="UP001156870">
    <property type="component" value="Unassembled WGS sequence"/>
</dbReference>
<keyword evidence="6" id="KW-1185">Reference proteome</keyword>
<feature type="compositionally biased region" description="Polar residues" evidence="2">
    <location>
        <begin position="138"/>
        <end position="148"/>
    </location>
</feature>
<dbReference type="InterPro" id="IPR019734">
    <property type="entry name" value="TPR_rpt"/>
</dbReference>
<evidence type="ECO:0000313" key="5">
    <source>
        <dbReference type="EMBL" id="GLS25433.1"/>
    </source>
</evidence>
<dbReference type="Pfam" id="PF14559">
    <property type="entry name" value="TPR_19"/>
    <property type="match status" value="1"/>
</dbReference>
<evidence type="ECO:0000256" key="1">
    <source>
        <dbReference type="PROSITE-ProRule" id="PRU00339"/>
    </source>
</evidence>
<dbReference type="EMBL" id="BSPD01000030">
    <property type="protein sequence ID" value="GLS25433.1"/>
    <property type="molecule type" value="Genomic_DNA"/>
</dbReference>
<dbReference type="InterPro" id="IPR011990">
    <property type="entry name" value="TPR-like_helical_dom_sf"/>
</dbReference>
<feature type="compositionally biased region" description="Polar residues" evidence="2">
    <location>
        <begin position="108"/>
        <end position="131"/>
    </location>
</feature>
<organism evidence="5 6">
    <name type="scientific">Marinibactrum halimedae</name>
    <dbReference type="NCBI Taxonomy" id="1444977"/>
    <lineage>
        <taxon>Bacteria</taxon>
        <taxon>Pseudomonadati</taxon>
        <taxon>Pseudomonadota</taxon>
        <taxon>Gammaproteobacteria</taxon>
        <taxon>Cellvibrionales</taxon>
        <taxon>Cellvibrionaceae</taxon>
        <taxon>Marinibactrum</taxon>
    </lineage>
</organism>
<evidence type="ECO:0000256" key="3">
    <source>
        <dbReference type="SAM" id="SignalP"/>
    </source>
</evidence>
<feature type="repeat" description="TPR" evidence="1">
    <location>
        <begin position="197"/>
        <end position="230"/>
    </location>
</feature>
<gene>
    <name evidence="5" type="ORF">GCM10007877_11470</name>
</gene>